<protein>
    <submittedName>
        <fullName evidence="2">Uncharacterized protein</fullName>
    </submittedName>
</protein>
<comment type="caution">
    <text evidence="2">The sequence shown here is derived from an EMBL/GenBank/DDBJ whole genome shotgun (WGS) entry which is preliminary data.</text>
</comment>
<feature type="compositionally biased region" description="Acidic residues" evidence="1">
    <location>
        <begin position="157"/>
        <end position="172"/>
    </location>
</feature>
<sequence>MTDIYNNLILGVVQDLNIDDLKLWTGDQCLKCFSTEKEENNRLHLPANLSTSYKFIACVRDKNKQNRETPLFIKRRISRSLQARGVQVTKRNNGGDGQSPDTDDGGDGWSPDTDDGGDRWSPDTDDGGDRWSPDTDDGGDGWSPDADDGGHGRSPDTDDGGDGWSPDTDDGGDGWSPDTDDGGDRWSPDTDDGGTGGHQIQMMEVMGGHQILMMEDGNQSKHRVTKRGPALSYPMFTLVTGIVGRWRAVCVTALQRPNSDAAAIRIVVGIAAASLNVKGP</sequence>
<feature type="region of interest" description="Disordered" evidence="1">
    <location>
        <begin position="83"/>
        <end position="197"/>
    </location>
</feature>
<reference evidence="2" key="1">
    <citation type="submission" date="2023-07" db="EMBL/GenBank/DDBJ databases">
        <authorList>
            <person name="Stuckert A."/>
        </authorList>
    </citation>
    <scope>NUCLEOTIDE SEQUENCE</scope>
</reference>
<proteinExistence type="predicted"/>
<evidence type="ECO:0000256" key="1">
    <source>
        <dbReference type="SAM" id="MobiDB-lite"/>
    </source>
</evidence>
<evidence type="ECO:0000313" key="3">
    <source>
        <dbReference type="Proteomes" id="UP001176940"/>
    </source>
</evidence>
<gene>
    <name evidence="2" type="ORF">RIMI_LOCUS36798</name>
</gene>
<accession>A0ABN9KRD9</accession>
<organism evidence="2 3">
    <name type="scientific">Ranitomeya imitator</name>
    <name type="common">mimic poison frog</name>
    <dbReference type="NCBI Taxonomy" id="111125"/>
    <lineage>
        <taxon>Eukaryota</taxon>
        <taxon>Metazoa</taxon>
        <taxon>Chordata</taxon>
        <taxon>Craniata</taxon>
        <taxon>Vertebrata</taxon>
        <taxon>Euteleostomi</taxon>
        <taxon>Amphibia</taxon>
        <taxon>Batrachia</taxon>
        <taxon>Anura</taxon>
        <taxon>Neobatrachia</taxon>
        <taxon>Hyloidea</taxon>
        <taxon>Dendrobatidae</taxon>
        <taxon>Dendrobatinae</taxon>
        <taxon>Ranitomeya</taxon>
    </lineage>
</organism>
<name>A0ABN9KRD9_9NEOB</name>
<feature type="compositionally biased region" description="Basic and acidic residues" evidence="1">
    <location>
        <begin position="116"/>
        <end position="133"/>
    </location>
</feature>
<dbReference type="EMBL" id="CAUEEQ010000002">
    <property type="protein sequence ID" value="CAJ0915294.1"/>
    <property type="molecule type" value="Genomic_DNA"/>
</dbReference>
<dbReference type="Proteomes" id="UP001176940">
    <property type="component" value="Unassembled WGS sequence"/>
</dbReference>
<evidence type="ECO:0000313" key="2">
    <source>
        <dbReference type="EMBL" id="CAJ0915294.1"/>
    </source>
</evidence>
<keyword evidence="3" id="KW-1185">Reference proteome</keyword>